<dbReference type="Gene3D" id="1.20.120.1450">
    <property type="match status" value="1"/>
</dbReference>
<organism evidence="1 2">
    <name type="scientific">Lysinibacillus alkalisoli</name>
    <dbReference type="NCBI Taxonomy" id="1911548"/>
    <lineage>
        <taxon>Bacteria</taxon>
        <taxon>Bacillati</taxon>
        <taxon>Bacillota</taxon>
        <taxon>Bacilli</taxon>
        <taxon>Bacillales</taxon>
        <taxon>Bacillaceae</taxon>
        <taxon>Lysinibacillus</taxon>
    </lineage>
</organism>
<reference evidence="1" key="2">
    <citation type="submission" date="2020-09" db="EMBL/GenBank/DDBJ databases">
        <authorList>
            <person name="Sun Q."/>
            <person name="Zhou Y."/>
        </authorList>
    </citation>
    <scope>NUCLEOTIDE SEQUENCE</scope>
    <source>
        <strain evidence="1">CGMCC 1.15760</strain>
    </source>
</reference>
<sequence length="236" mass="26790">MNATDAQKVVEQFKTAIFNDVRHSALLRNTGEPRVDDNRMFYLLLPFLNGEKQDSDAVIVGIVHAALAAHDLIEEKDATTKEQQLMVLAGDYYSGRYYQILAETGNIRLIRALSSAIVARCEQKVRGYEQGAITFQDWLMSIEMAETALIEAYFNEKSFTQYTTIMKKGILLIRLFEEQQAIGRLAEKLKVNDVQREITDAIQVVQQRFTTEVQQSALSSELKELVLKCGMKKSEV</sequence>
<dbReference type="Proteomes" id="UP000616608">
    <property type="component" value="Unassembled WGS sequence"/>
</dbReference>
<dbReference type="Pfam" id="PF07307">
    <property type="entry name" value="HEPPP_synt_1"/>
    <property type="match status" value="1"/>
</dbReference>
<dbReference type="InterPro" id="IPR008949">
    <property type="entry name" value="Isoprenoid_synthase_dom_sf"/>
</dbReference>
<reference evidence="1" key="1">
    <citation type="journal article" date="2014" name="Int. J. Syst. Evol. Microbiol.">
        <title>Complete genome sequence of Corynebacterium casei LMG S-19264T (=DSM 44701T), isolated from a smear-ripened cheese.</title>
        <authorList>
            <consortium name="US DOE Joint Genome Institute (JGI-PGF)"/>
            <person name="Walter F."/>
            <person name="Albersmeier A."/>
            <person name="Kalinowski J."/>
            <person name="Ruckert C."/>
        </authorList>
    </citation>
    <scope>NUCLEOTIDE SEQUENCE</scope>
    <source>
        <strain evidence="1">CGMCC 1.15760</strain>
    </source>
</reference>
<comment type="caution">
    <text evidence="1">The sequence shown here is derived from an EMBL/GenBank/DDBJ whole genome shotgun (WGS) entry which is preliminary data.</text>
</comment>
<evidence type="ECO:0000313" key="1">
    <source>
        <dbReference type="EMBL" id="GGG17463.1"/>
    </source>
</evidence>
<dbReference type="SUPFAM" id="SSF48576">
    <property type="entry name" value="Terpenoid synthases"/>
    <property type="match status" value="1"/>
</dbReference>
<dbReference type="EMBL" id="BMJT01000003">
    <property type="protein sequence ID" value="GGG17463.1"/>
    <property type="molecule type" value="Genomic_DNA"/>
</dbReference>
<name>A0A917G1E7_9BACI</name>
<dbReference type="RefSeq" id="WP_188613914.1">
    <property type="nucleotide sequence ID" value="NZ_BMJT01000003.1"/>
</dbReference>
<keyword evidence="2" id="KW-1185">Reference proteome</keyword>
<accession>A0A917G1E7</accession>
<gene>
    <name evidence="1" type="primary">hepS</name>
    <name evidence="1" type="ORF">GCM10007425_09810</name>
</gene>
<dbReference type="GO" id="GO:0009234">
    <property type="term" value="P:menaquinone biosynthetic process"/>
    <property type="evidence" value="ECO:0007669"/>
    <property type="project" value="InterPro"/>
</dbReference>
<dbReference type="InterPro" id="IPR009920">
    <property type="entry name" value="HEPPP_synth_su1"/>
</dbReference>
<protein>
    <submittedName>
        <fullName evidence="1">Heptaprenyl diphosphate synthase subunit I</fullName>
    </submittedName>
</protein>
<proteinExistence type="predicted"/>
<evidence type="ECO:0000313" key="2">
    <source>
        <dbReference type="Proteomes" id="UP000616608"/>
    </source>
</evidence>
<dbReference type="AlphaFoldDB" id="A0A917G1E7"/>